<feature type="chain" id="PRO_5039047874" evidence="1">
    <location>
        <begin position="23"/>
        <end position="601"/>
    </location>
</feature>
<name>A0A413TCS0_9FIRM</name>
<proteinExistence type="predicted"/>
<comment type="caution">
    <text evidence="2">The sequence shown here is derived from an EMBL/GenBank/DDBJ whole genome shotgun (WGS) entry which is preliminary data.</text>
</comment>
<accession>A0A413TCS0</accession>
<evidence type="ECO:0000313" key="2">
    <source>
        <dbReference type="EMBL" id="RHA82731.1"/>
    </source>
</evidence>
<feature type="signal peptide" evidence="1">
    <location>
        <begin position="1"/>
        <end position="22"/>
    </location>
</feature>
<dbReference type="Proteomes" id="UP000283492">
    <property type="component" value="Unassembled WGS sequence"/>
</dbReference>
<reference evidence="2 3" key="1">
    <citation type="submission" date="2018-08" db="EMBL/GenBank/DDBJ databases">
        <title>A genome reference for cultivated species of the human gut microbiota.</title>
        <authorList>
            <person name="Zou Y."/>
            <person name="Xue W."/>
            <person name="Luo G."/>
        </authorList>
    </citation>
    <scope>NUCLEOTIDE SEQUENCE [LARGE SCALE GENOMIC DNA]</scope>
    <source>
        <strain evidence="2 3">AM42-1AC</strain>
    </source>
</reference>
<dbReference type="EMBL" id="QSFX01000049">
    <property type="protein sequence ID" value="RHA82731.1"/>
    <property type="molecule type" value="Genomic_DNA"/>
</dbReference>
<dbReference type="AlphaFoldDB" id="A0A413TCS0"/>
<evidence type="ECO:0000313" key="3">
    <source>
        <dbReference type="Proteomes" id="UP000283492"/>
    </source>
</evidence>
<keyword evidence="1" id="KW-0732">Signal</keyword>
<evidence type="ECO:0000256" key="1">
    <source>
        <dbReference type="SAM" id="SignalP"/>
    </source>
</evidence>
<protein>
    <submittedName>
        <fullName evidence="2">Uncharacterized protein</fullName>
    </submittedName>
</protein>
<sequence>MRKIKKLKRISIMLLCAVLLHGGCGSRTTEETEKVDTTENFDLIGTEGWEYQGEKKQYIYGEWTVTGVRKGDTWDETDERVGAVYELLPESCSYKSSTESYSLKLEGYSASLISAREYDIAGMLPQDTNYCLEFSEVEMGRKYGGIKSAFTVLILIGENEIIGREDGNWCRLEKTTDYNDMPEGKDFLIPISGIWNGEWEVTEILKEDGDDAEQYIGADFSTWFQEILEEKFCNFYIVSTREPSIKQLVKAMGLEKETFVGFYEFSDDFYWDKMIVKDEMTAVLVKDGNYLWARRTSKRDQYGVYLDAYMEDYLNDGDLMRTEAANEEKVHQEQDAENMDGWENKGKRQQYIWGVWQITGIREGDTWDETDELVGAVYEMLPESCSYKSKTWSYTVELGGYEASPIVRWFEYNIGNMLPTPAGYYLSFGEVKPGEEYARSRSAFSPCILTDEKEMLAFWGRRVYRMEKVVDYDDIVEGKDFFRADYGLWSGEWVVTEVLKSEQHDAEEYIGMNFSTKSMEDNEICDFYLVDIGEKSIEKLVEAMGLENEFCVVFYEFSEDCFWDKMILKDEMTVVLVKDNNYFWAKRMSEKDPAGLYGSYF</sequence>
<organism evidence="2 3">
    <name type="scientific">Roseburia inulinivorans</name>
    <dbReference type="NCBI Taxonomy" id="360807"/>
    <lineage>
        <taxon>Bacteria</taxon>
        <taxon>Bacillati</taxon>
        <taxon>Bacillota</taxon>
        <taxon>Clostridia</taxon>
        <taxon>Lachnospirales</taxon>
        <taxon>Lachnospiraceae</taxon>
        <taxon>Roseburia</taxon>
    </lineage>
</organism>
<gene>
    <name evidence="2" type="ORF">DW914_17840</name>
</gene>
<dbReference type="RefSeq" id="WP_118583735.1">
    <property type="nucleotide sequence ID" value="NZ_CABJFX010000049.1"/>
</dbReference>